<name>A0A9J6EYZ7_RHIMP</name>
<proteinExistence type="predicted"/>
<reference evidence="1" key="2">
    <citation type="submission" date="2021-09" db="EMBL/GenBank/DDBJ databases">
        <authorList>
            <person name="Jia N."/>
            <person name="Wang J."/>
            <person name="Shi W."/>
            <person name="Du L."/>
            <person name="Sun Y."/>
            <person name="Zhan W."/>
            <person name="Jiang J."/>
            <person name="Wang Q."/>
            <person name="Zhang B."/>
            <person name="Ji P."/>
            <person name="Sakyi L.B."/>
            <person name="Cui X."/>
            <person name="Yuan T."/>
            <person name="Jiang B."/>
            <person name="Yang W."/>
            <person name="Lam T.T.-Y."/>
            <person name="Chang Q."/>
            <person name="Ding S."/>
            <person name="Wang X."/>
            <person name="Zhu J."/>
            <person name="Ruan X."/>
            <person name="Zhao L."/>
            <person name="Wei J."/>
            <person name="Que T."/>
            <person name="Du C."/>
            <person name="Cheng J."/>
            <person name="Dai P."/>
            <person name="Han X."/>
            <person name="Huang E."/>
            <person name="Gao Y."/>
            <person name="Liu J."/>
            <person name="Shao H."/>
            <person name="Ye R."/>
            <person name="Li L."/>
            <person name="Wei W."/>
            <person name="Wang X."/>
            <person name="Wang C."/>
            <person name="Huo Q."/>
            <person name="Li W."/>
            <person name="Guo W."/>
            <person name="Chen H."/>
            <person name="Chen S."/>
            <person name="Zhou L."/>
            <person name="Zhou L."/>
            <person name="Ni X."/>
            <person name="Tian J."/>
            <person name="Zhou Y."/>
            <person name="Sheng Y."/>
            <person name="Liu T."/>
            <person name="Pan Y."/>
            <person name="Xia L."/>
            <person name="Li J."/>
            <person name="Zhao F."/>
            <person name="Cao W."/>
        </authorList>
    </citation>
    <scope>NUCLEOTIDE SEQUENCE</scope>
    <source>
        <strain evidence="1">Rmic-2018</strain>
        <tissue evidence="1">Larvae</tissue>
    </source>
</reference>
<dbReference type="EMBL" id="JABSTU010000001">
    <property type="protein sequence ID" value="KAH8039439.1"/>
    <property type="molecule type" value="Genomic_DNA"/>
</dbReference>
<organism evidence="1 2">
    <name type="scientific">Rhipicephalus microplus</name>
    <name type="common">Cattle tick</name>
    <name type="synonym">Boophilus microplus</name>
    <dbReference type="NCBI Taxonomy" id="6941"/>
    <lineage>
        <taxon>Eukaryota</taxon>
        <taxon>Metazoa</taxon>
        <taxon>Ecdysozoa</taxon>
        <taxon>Arthropoda</taxon>
        <taxon>Chelicerata</taxon>
        <taxon>Arachnida</taxon>
        <taxon>Acari</taxon>
        <taxon>Parasitiformes</taxon>
        <taxon>Ixodida</taxon>
        <taxon>Ixodoidea</taxon>
        <taxon>Ixodidae</taxon>
        <taxon>Rhipicephalinae</taxon>
        <taxon>Rhipicephalus</taxon>
        <taxon>Boophilus</taxon>
    </lineage>
</organism>
<protein>
    <submittedName>
        <fullName evidence="1">Uncharacterized protein</fullName>
    </submittedName>
</protein>
<sequence>MLTPDAAHDPERGPLAAYAEKLRAAHLENMASILGYNGRTWIEDEMQKHQRTSDLEVHVENHSGVRRLAVPDSQGQSELCFPEECGGRAVLAVHLPAGSSSSGTAIFTTAQRNGRSFSGPLLRRVSSPGEPLLPPAVPECDWAAAVELSPILSTGLTSQVMV</sequence>
<dbReference type="AlphaFoldDB" id="A0A9J6EYZ7"/>
<keyword evidence="2" id="KW-1185">Reference proteome</keyword>
<reference evidence="1" key="1">
    <citation type="journal article" date="2020" name="Cell">
        <title>Large-Scale Comparative Analyses of Tick Genomes Elucidate Their Genetic Diversity and Vector Capacities.</title>
        <authorList>
            <consortium name="Tick Genome and Microbiome Consortium (TIGMIC)"/>
            <person name="Jia N."/>
            <person name="Wang J."/>
            <person name="Shi W."/>
            <person name="Du L."/>
            <person name="Sun Y."/>
            <person name="Zhan W."/>
            <person name="Jiang J.F."/>
            <person name="Wang Q."/>
            <person name="Zhang B."/>
            <person name="Ji P."/>
            <person name="Bell-Sakyi L."/>
            <person name="Cui X.M."/>
            <person name="Yuan T.T."/>
            <person name="Jiang B.G."/>
            <person name="Yang W.F."/>
            <person name="Lam T.T."/>
            <person name="Chang Q.C."/>
            <person name="Ding S.J."/>
            <person name="Wang X.J."/>
            <person name="Zhu J.G."/>
            <person name="Ruan X.D."/>
            <person name="Zhao L."/>
            <person name="Wei J.T."/>
            <person name="Ye R.Z."/>
            <person name="Que T.C."/>
            <person name="Du C.H."/>
            <person name="Zhou Y.H."/>
            <person name="Cheng J.X."/>
            <person name="Dai P.F."/>
            <person name="Guo W.B."/>
            <person name="Han X.H."/>
            <person name="Huang E.J."/>
            <person name="Li L.F."/>
            <person name="Wei W."/>
            <person name="Gao Y.C."/>
            <person name="Liu J.Z."/>
            <person name="Shao H.Z."/>
            <person name="Wang X."/>
            <person name="Wang C.C."/>
            <person name="Yang T.C."/>
            <person name="Huo Q.B."/>
            <person name="Li W."/>
            <person name="Chen H.Y."/>
            <person name="Chen S.E."/>
            <person name="Zhou L.G."/>
            <person name="Ni X.B."/>
            <person name="Tian J.H."/>
            <person name="Sheng Y."/>
            <person name="Liu T."/>
            <person name="Pan Y.S."/>
            <person name="Xia L.Y."/>
            <person name="Li J."/>
            <person name="Zhao F."/>
            <person name="Cao W.C."/>
        </authorList>
    </citation>
    <scope>NUCLEOTIDE SEQUENCE</scope>
    <source>
        <strain evidence="1">Rmic-2018</strain>
    </source>
</reference>
<dbReference type="Proteomes" id="UP000821866">
    <property type="component" value="Chromosome 1"/>
</dbReference>
<gene>
    <name evidence="1" type="ORF">HPB51_007317</name>
</gene>
<evidence type="ECO:0000313" key="1">
    <source>
        <dbReference type="EMBL" id="KAH8039439.1"/>
    </source>
</evidence>
<evidence type="ECO:0000313" key="2">
    <source>
        <dbReference type="Proteomes" id="UP000821866"/>
    </source>
</evidence>
<comment type="caution">
    <text evidence="1">The sequence shown here is derived from an EMBL/GenBank/DDBJ whole genome shotgun (WGS) entry which is preliminary data.</text>
</comment>
<accession>A0A9J6EYZ7</accession>